<keyword evidence="2" id="KW-0648">Protein biosynthesis</keyword>
<dbReference type="GO" id="GO:0070681">
    <property type="term" value="P:glutaminyl-tRNAGln biosynthesis via transamidation"/>
    <property type="evidence" value="ECO:0007669"/>
    <property type="project" value="TreeGrafter"/>
</dbReference>
<keyword evidence="2" id="KW-0067">ATP-binding</keyword>
<evidence type="ECO:0000256" key="1">
    <source>
        <dbReference type="ARBA" id="ARBA00022598"/>
    </source>
</evidence>
<evidence type="ECO:0000313" key="6">
    <source>
        <dbReference type="Proteomes" id="UP000236895"/>
    </source>
</evidence>
<reference evidence="4 6" key="2">
    <citation type="submission" date="2018-11" db="EMBL/GenBank/DDBJ databases">
        <title>Genome Analysis of Haplotype D of Candidatus Liberibacter Solanacearum.</title>
        <authorList>
            <person name="Katsir L."/>
            <person name="Ruan Z."/>
            <person name="Santos Garcia D."/>
            <person name="Piasezky A."/>
            <person name="Jiang J."/>
            <person name="Sela N."/>
            <person name="Freilich S."/>
            <person name="Bahar O."/>
        </authorList>
    </citation>
    <scope>NUCLEOTIDE SEQUENCE [LARGE SCALE GENOMIC DNA]</scope>
    <source>
        <strain evidence="6">haplotype D1</strain>
        <strain evidence="4">ISR100</strain>
    </source>
</reference>
<name>A0A094Z225_9HYPH</name>
<dbReference type="Proteomes" id="UP000033731">
    <property type="component" value="Unassembled WGS sequence"/>
</dbReference>
<gene>
    <name evidence="2 4" type="primary">gatC</name>
    <name evidence="4" type="ORF">C0030_003855</name>
    <name evidence="3" type="ORF">DJ66_0297</name>
</gene>
<dbReference type="Pfam" id="PF02686">
    <property type="entry name" value="GatC"/>
    <property type="match status" value="1"/>
</dbReference>
<evidence type="ECO:0000313" key="5">
    <source>
        <dbReference type="Proteomes" id="UP000033731"/>
    </source>
</evidence>
<dbReference type="EMBL" id="JMTK01000001">
    <property type="protein sequence ID" value="KJZ82687.1"/>
    <property type="molecule type" value="Genomic_DNA"/>
</dbReference>
<dbReference type="GO" id="GO:0005524">
    <property type="term" value="F:ATP binding"/>
    <property type="evidence" value="ECO:0007669"/>
    <property type="project" value="UniProtKB-KW"/>
</dbReference>
<dbReference type="NCBIfam" id="TIGR00135">
    <property type="entry name" value="gatC"/>
    <property type="match status" value="1"/>
</dbReference>
<keyword evidence="1 2" id="KW-0436">Ligase</keyword>
<proteinExistence type="inferred from homology"/>
<comment type="caution">
    <text evidence="3">The sequence shown here is derived from an EMBL/GenBank/DDBJ whole genome shotgun (WGS) entry which is preliminary data.</text>
</comment>
<dbReference type="HAMAP" id="MF_00122">
    <property type="entry name" value="GatC"/>
    <property type="match status" value="1"/>
</dbReference>
<protein>
    <recommendedName>
        <fullName evidence="2">Aspartyl/glutamyl-tRNA(Asn/Gln) amidotransferase subunit C</fullName>
        <shortName evidence="2">Asp/Glu-ADT subunit C</shortName>
        <ecNumber evidence="2">6.3.5.-</ecNumber>
    </recommendedName>
</protein>
<dbReference type="PANTHER" id="PTHR15004:SF0">
    <property type="entry name" value="GLUTAMYL-TRNA(GLN) AMIDOTRANSFERASE SUBUNIT C, MITOCHONDRIAL"/>
    <property type="match status" value="1"/>
</dbReference>
<comment type="subunit">
    <text evidence="2">Heterotrimer of A, B and C subunits.</text>
</comment>
<dbReference type="RefSeq" id="WP_034441660.1">
    <property type="nucleotide sequence ID" value="NZ_CAXYJJ010000054.1"/>
</dbReference>
<dbReference type="PANTHER" id="PTHR15004">
    <property type="entry name" value="GLUTAMYL-TRNA(GLN) AMIDOTRANSFERASE SUBUNIT C, MITOCHONDRIAL"/>
    <property type="match status" value="1"/>
</dbReference>
<dbReference type="GO" id="GO:0006412">
    <property type="term" value="P:translation"/>
    <property type="evidence" value="ECO:0007669"/>
    <property type="project" value="UniProtKB-UniRule"/>
</dbReference>
<dbReference type="EC" id="6.3.5.-" evidence="2"/>
<reference evidence="3 5" key="1">
    <citation type="journal article" date="2015" name="Phytopathology">
        <title>Genomes of Candidatus Liberibacter solanacearum haplotype A from New Zealand and the USA suggest significant genome plasticity in the species.</title>
        <authorList>
            <person name="Thompson S.M."/>
            <person name="Johnson C.P."/>
            <person name="Lu A.Y."/>
            <person name="Frampton R.A."/>
            <person name="Sullivan K.L."/>
            <person name="Fiers M.W."/>
            <person name="Crowhurst R.N."/>
            <person name="Pitman A.R."/>
            <person name="Scott I."/>
            <person name="Gudmestad N.C."/>
            <person name="Smith G.R."/>
        </authorList>
    </citation>
    <scope>NUCLEOTIDE SEQUENCE [LARGE SCALE GENOMIC DNA]</scope>
    <source>
        <strain evidence="3 5">LsoNZ1</strain>
    </source>
</reference>
<dbReference type="SUPFAM" id="SSF141000">
    <property type="entry name" value="Glu-tRNAGln amidotransferase C subunit"/>
    <property type="match status" value="1"/>
</dbReference>
<comment type="catalytic activity">
    <reaction evidence="2">
        <text>L-glutamyl-tRNA(Gln) + L-glutamine + ATP + H2O = L-glutaminyl-tRNA(Gln) + L-glutamate + ADP + phosphate + H(+)</text>
        <dbReference type="Rhea" id="RHEA:17521"/>
        <dbReference type="Rhea" id="RHEA-COMP:9681"/>
        <dbReference type="Rhea" id="RHEA-COMP:9684"/>
        <dbReference type="ChEBI" id="CHEBI:15377"/>
        <dbReference type="ChEBI" id="CHEBI:15378"/>
        <dbReference type="ChEBI" id="CHEBI:29985"/>
        <dbReference type="ChEBI" id="CHEBI:30616"/>
        <dbReference type="ChEBI" id="CHEBI:43474"/>
        <dbReference type="ChEBI" id="CHEBI:58359"/>
        <dbReference type="ChEBI" id="CHEBI:78520"/>
        <dbReference type="ChEBI" id="CHEBI:78521"/>
        <dbReference type="ChEBI" id="CHEBI:456216"/>
    </reaction>
</comment>
<evidence type="ECO:0000313" key="4">
    <source>
        <dbReference type="EMBL" id="RPD37157.1"/>
    </source>
</evidence>
<dbReference type="GO" id="GO:0050567">
    <property type="term" value="F:glutaminyl-tRNA synthase (glutamine-hydrolyzing) activity"/>
    <property type="evidence" value="ECO:0007669"/>
    <property type="project" value="UniProtKB-UniRule"/>
</dbReference>
<dbReference type="AlphaFoldDB" id="A0A094Z225"/>
<evidence type="ECO:0000313" key="3">
    <source>
        <dbReference type="EMBL" id="KJZ82687.1"/>
    </source>
</evidence>
<comment type="catalytic activity">
    <reaction evidence="2">
        <text>L-aspartyl-tRNA(Asn) + L-glutamine + ATP + H2O = L-asparaginyl-tRNA(Asn) + L-glutamate + ADP + phosphate + 2 H(+)</text>
        <dbReference type="Rhea" id="RHEA:14513"/>
        <dbReference type="Rhea" id="RHEA-COMP:9674"/>
        <dbReference type="Rhea" id="RHEA-COMP:9677"/>
        <dbReference type="ChEBI" id="CHEBI:15377"/>
        <dbReference type="ChEBI" id="CHEBI:15378"/>
        <dbReference type="ChEBI" id="CHEBI:29985"/>
        <dbReference type="ChEBI" id="CHEBI:30616"/>
        <dbReference type="ChEBI" id="CHEBI:43474"/>
        <dbReference type="ChEBI" id="CHEBI:58359"/>
        <dbReference type="ChEBI" id="CHEBI:78515"/>
        <dbReference type="ChEBI" id="CHEBI:78516"/>
        <dbReference type="ChEBI" id="CHEBI:456216"/>
    </reaction>
</comment>
<dbReference type="PATRIC" id="fig|556287.8.peg.281"/>
<evidence type="ECO:0000256" key="2">
    <source>
        <dbReference type="HAMAP-Rule" id="MF_00122"/>
    </source>
</evidence>
<keyword evidence="5" id="KW-1185">Reference proteome</keyword>
<keyword evidence="3" id="KW-0808">Transferase</keyword>
<organism evidence="3 5">
    <name type="scientific">Candidatus Liberibacter solanacearum</name>
    <dbReference type="NCBI Taxonomy" id="556287"/>
    <lineage>
        <taxon>Bacteria</taxon>
        <taxon>Pseudomonadati</taxon>
        <taxon>Pseudomonadota</taxon>
        <taxon>Alphaproteobacteria</taxon>
        <taxon>Hyphomicrobiales</taxon>
        <taxon>Rhizobiaceae</taxon>
        <taxon>Liberibacter</taxon>
    </lineage>
</organism>
<comment type="function">
    <text evidence="2">Allows the formation of correctly charged Asn-tRNA(Asn) or Gln-tRNA(Gln) through the transamidation of misacylated Asp-tRNA(Asn) or Glu-tRNA(Gln) in organisms which lack either or both of asparaginyl-tRNA or glutaminyl-tRNA synthetases. The reaction takes place in the presence of glutamine and ATP through an activated phospho-Asp-tRNA(Asn) or phospho-Glu-tRNA(Gln).</text>
</comment>
<accession>A0A094Z225</accession>
<dbReference type="InterPro" id="IPR036113">
    <property type="entry name" value="Asp/Glu-ADT_sf_sub_c"/>
</dbReference>
<keyword evidence="2" id="KW-0547">Nucleotide-binding</keyword>
<comment type="similarity">
    <text evidence="2">Belongs to the GatC family.</text>
</comment>
<dbReference type="Proteomes" id="UP000236895">
    <property type="component" value="Unassembled WGS sequence"/>
</dbReference>
<sequence length="95" mass="10766">MVMDVVDVKRIAHLSRILIEEEDIPLFLSRFNQTLSVLNKISEVNVDGVEPMTSVLPMKMVFRPDIVCDGDKVDSILSNAPHVENKFFLVPKIVE</sequence>
<dbReference type="GO" id="GO:0016740">
    <property type="term" value="F:transferase activity"/>
    <property type="evidence" value="ECO:0007669"/>
    <property type="project" value="UniProtKB-KW"/>
</dbReference>
<dbReference type="InterPro" id="IPR003837">
    <property type="entry name" value="GatC"/>
</dbReference>
<dbReference type="GO" id="GO:0006450">
    <property type="term" value="P:regulation of translational fidelity"/>
    <property type="evidence" value="ECO:0007669"/>
    <property type="project" value="InterPro"/>
</dbReference>
<dbReference type="Gene3D" id="1.10.20.60">
    <property type="entry name" value="Glu-tRNAGln amidotransferase C subunit, N-terminal domain"/>
    <property type="match status" value="1"/>
</dbReference>
<dbReference type="EMBL" id="PKRU02000023">
    <property type="protein sequence ID" value="RPD37157.1"/>
    <property type="molecule type" value="Genomic_DNA"/>
</dbReference>